<dbReference type="NCBIfam" id="NF041278">
    <property type="entry name" value="CmcJ_NvfI_EfuI"/>
    <property type="match status" value="1"/>
</dbReference>
<dbReference type="PANTHER" id="PTHR34598">
    <property type="entry name" value="BLL6449 PROTEIN"/>
    <property type="match status" value="1"/>
</dbReference>
<name>A0A381UAC6_9ZZZZ</name>
<accession>A0A381UAC6</accession>
<gene>
    <name evidence="1" type="ORF">METZ01_LOCUS76397</name>
</gene>
<sequence length="315" mass="35803">MQIKAEARFAHSRYRGYRAPNQYSVKDPDELRSIGVTKWIDVINGRELNPPPTLDSHGFQLVIAPTKLDLIDSDVVRSKYYEQCREMLLNAAACEEVRGGGHEYRNGFGGESGPRGTKPTPNGSGGAYALGIHSDMCAAVEDAFLRIIPDERHFQCINLWRSTKLDEPIEMMPLAVCDMRSVDPNDIVFGDGMNTGNIKQYTKVVDQRIVYSPEQRWYYFPDMSPEEVLIFRQYDTRQEALNMRTVFHQAVVDPNSRLDAPMRSTIEVRMQAIYGAETNKAARLTRFKKQISSRYSDGSDCDWWSGPIEGYSPPQ</sequence>
<proteinExistence type="predicted"/>
<dbReference type="GO" id="GO:0016491">
    <property type="term" value="F:oxidoreductase activity"/>
    <property type="evidence" value="ECO:0007669"/>
    <property type="project" value="InterPro"/>
</dbReference>
<evidence type="ECO:0000313" key="1">
    <source>
        <dbReference type="EMBL" id="SVA23543.1"/>
    </source>
</evidence>
<dbReference type="InterPro" id="IPR044053">
    <property type="entry name" value="AsaB-like"/>
</dbReference>
<dbReference type="PANTHER" id="PTHR34598:SF3">
    <property type="entry name" value="OXIDOREDUCTASE AN1597"/>
    <property type="match status" value="1"/>
</dbReference>
<protein>
    <submittedName>
        <fullName evidence="1">Uncharacterized protein</fullName>
    </submittedName>
</protein>
<reference evidence="1" key="1">
    <citation type="submission" date="2018-05" db="EMBL/GenBank/DDBJ databases">
        <authorList>
            <person name="Lanie J.A."/>
            <person name="Ng W.-L."/>
            <person name="Kazmierczak K.M."/>
            <person name="Andrzejewski T.M."/>
            <person name="Davidsen T.M."/>
            <person name="Wayne K.J."/>
            <person name="Tettelin H."/>
            <person name="Glass J.I."/>
            <person name="Rusch D."/>
            <person name="Podicherti R."/>
            <person name="Tsui H.-C.T."/>
            <person name="Winkler M.E."/>
        </authorList>
    </citation>
    <scope>NUCLEOTIDE SEQUENCE</scope>
</reference>
<dbReference type="AlphaFoldDB" id="A0A381UAC6"/>
<organism evidence="1">
    <name type="scientific">marine metagenome</name>
    <dbReference type="NCBI Taxonomy" id="408172"/>
    <lineage>
        <taxon>unclassified sequences</taxon>
        <taxon>metagenomes</taxon>
        <taxon>ecological metagenomes</taxon>
    </lineage>
</organism>
<dbReference type="EMBL" id="UINC01005787">
    <property type="protein sequence ID" value="SVA23543.1"/>
    <property type="molecule type" value="Genomic_DNA"/>
</dbReference>